<organism evidence="1">
    <name type="scientific">mine drainage metagenome</name>
    <dbReference type="NCBI Taxonomy" id="410659"/>
    <lineage>
        <taxon>unclassified sequences</taxon>
        <taxon>metagenomes</taxon>
        <taxon>ecological metagenomes</taxon>
    </lineage>
</organism>
<keyword evidence="1" id="KW-0808">Transferase</keyword>
<dbReference type="CDD" id="cd03801">
    <property type="entry name" value="GT4_PimA-like"/>
    <property type="match status" value="1"/>
</dbReference>
<name>T1BMU3_9ZZZZ</name>
<evidence type="ECO:0000313" key="1">
    <source>
        <dbReference type="EMBL" id="EQD54624.1"/>
    </source>
</evidence>
<protein>
    <submittedName>
        <fullName evidence="1">Glycosyl transferase, group 1</fullName>
        <ecNumber evidence="1">2.4.-.-</ecNumber>
    </submittedName>
</protein>
<comment type="caution">
    <text evidence="1">The sequence shown here is derived from an EMBL/GenBank/DDBJ whole genome shotgun (WGS) entry which is preliminary data.</text>
</comment>
<dbReference type="PANTHER" id="PTHR12526">
    <property type="entry name" value="GLYCOSYLTRANSFERASE"/>
    <property type="match status" value="1"/>
</dbReference>
<dbReference type="Pfam" id="PF13692">
    <property type="entry name" value="Glyco_trans_1_4"/>
    <property type="match status" value="1"/>
</dbReference>
<dbReference type="EC" id="2.4.-.-" evidence="1"/>
<reference evidence="1" key="1">
    <citation type="submission" date="2013-08" db="EMBL/GenBank/DDBJ databases">
        <authorList>
            <person name="Mendez C."/>
            <person name="Richter M."/>
            <person name="Ferrer M."/>
            <person name="Sanchez J."/>
        </authorList>
    </citation>
    <scope>NUCLEOTIDE SEQUENCE</scope>
</reference>
<dbReference type="Gene3D" id="3.40.50.2000">
    <property type="entry name" value="Glycogen Phosphorylase B"/>
    <property type="match status" value="1"/>
</dbReference>
<dbReference type="SUPFAM" id="SSF53756">
    <property type="entry name" value="UDP-Glycosyltransferase/glycogen phosphorylase"/>
    <property type="match status" value="1"/>
</dbReference>
<sequence>MRSFRWVDDATKGMALDAADVFLFPTHYDTLPLAVLEAAARGIPVVTTEGANVEMGEPGKDFVLVRPNDVPSHTKVLEGLLHDRDRLAALGRSGRAALGTRSYETQAREYLELFRRQLSR</sequence>
<keyword evidence="1" id="KW-0328">Glycosyltransferase</keyword>
<dbReference type="EMBL" id="AUZY01006366">
    <property type="protein sequence ID" value="EQD54624.1"/>
    <property type="molecule type" value="Genomic_DNA"/>
</dbReference>
<reference evidence="1" key="2">
    <citation type="journal article" date="2014" name="ISME J.">
        <title>Microbial stratification in low pH oxic and suboxic macroscopic growths along an acid mine drainage.</title>
        <authorList>
            <person name="Mendez-Garcia C."/>
            <person name="Mesa V."/>
            <person name="Sprenger R.R."/>
            <person name="Richter M."/>
            <person name="Diez M.S."/>
            <person name="Solano J."/>
            <person name="Bargiela R."/>
            <person name="Golyshina O.V."/>
            <person name="Manteca A."/>
            <person name="Ramos J.L."/>
            <person name="Gallego J.R."/>
            <person name="Llorente I."/>
            <person name="Martins Dos Santos V.A."/>
            <person name="Jensen O.N."/>
            <person name="Pelaez A.I."/>
            <person name="Sanchez J."/>
            <person name="Ferrer M."/>
        </authorList>
    </citation>
    <scope>NUCLEOTIDE SEQUENCE</scope>
</reference>
<accession>T1BMU3</accession>
<dbReference type="GO" id="GO:0016757">
    <property type="term" value="F:glycosyltransferase activity"/>
    <property type="evidence" value="ECO:0007669"/>
    <property type="project" value="UniProtKB-KW"/>
</dbReference>
<dbReference type="AlphaFoldDB" id="T1BMU3"/>
<gene>
    <name evidence="1" type="ORF">B1B_09603</name>
</gene>
<proteinExistence type="predicted"/>